<evidence type="ECO:0000313" key="2">
    <source>
        <dbReference type="Proteomes" id="UP000235145"/>
    </source>
</evidence>
<dbReference type="PANTHER" id="PTHR34954:SF3">
    <property type="entry name" value="EXPRESSED PROTEIN"/>
    <property type="match status" value="1"/>
</dbReference>
<evidence type="ECO:0000313" key="1">
    <source>
        <dbReference type="EMBL" id="KAJ0196957.1"/>
    </source>
</evidence>
<dbReference type="GO" id="GO:0009941">
    <property type="term" value="C:chloroplast envelope"/>
    <property type="evidence" value="ECO:0000318"/>
    <property type="project" value="GO_Central"/>
</dbReference>
<organism evidence="1 2">
    <name type="scientific">Lactuca sativa</name>
    <name type="common">Garden lettuce</name>
    <dbReference type="NCBI Taxonomy" id="4236"/>
    <lineage>
        <taxon>Eukaryota</taxon>
        <taxon>Viridiplantae</taxon>
        <taxon>Streptophyta</taxon>
        <taxon>Embryophyta</taxon>
        <taxon>Tracheophyta</taxon>
        <taxon>Spermatophyta</taxon>
        <taxon>Magnoliopsida</taxon>
        <taxon>eudicotyledons</taxon>
        <taxon>Gunneridae</taxon>
        <taxon>Pentapetalae</taxon>
        <taxon>asterids</taxon>
        <taxon>campanulids</taxon>
        <taxon>Asterales</taxon>
        <taxon>Asteraceae</taxon>
        <taxon>Cichorioideae</taxon>
        <taxon>Cichorieae</taxon>
        <taxon>Lactucinae</taxon>
        <taxon>Lactuca</taxon>
    </lineage>
</organism>
<accession>A0A9R1UZ30</accession>
<comment type="caution">
    <text evidence="1">The sequence shown here is derived from an EMBL/GenBank/DDBJ whole genome shotgun (WGS) entry which is preliminary data.</text>
</comment>
<gene>
    <name evidence="1" type="ORF">LSAT_V11C700347050</name>
</gene>
<proteinExistence type="predicted"/>
<reference evidence="1 2" key="1">
    <citation type="journal article" date="2017" name="Nat. Commun.">
        <title>Genome assembly with in vitro proximity ligation data and whole-genome triplication in lettuce.</title>
        <authorList>
            <person name="Reyes-Chin-Wo S."/>
            <person name="Wang Z."/>
            <person name="Yang X."/>
            <person name="Kozik A."/>
            <person name="Arikit S."/>
            <person name="Song C."/>
            <person name="Xia L."/>
            <person name="Froenicke L."/>
            <person name="Lavelle D.O."/>
            <person name="Truco M.J."/>
            <person name="Xia R."/>
            <person name="Zhu S."/>
            <person name="Xu C."/>
            <person name="Xu H."/>
            <person name="Xu X."/>
            <person name="Cox K."/>
            <person name="Korf I."/>
            <person name="Meyers B.C."/>
            <person name="Michelmore R.W."/>
        </authorList>
    </citation>
    <scope>NUCLEOTIDE SEQUENCE [LARGE SCALE GENOMIC DNA]</scope>
    <source>
        <strain evidence="2">cv. Salinas</strain>
        <tissue evidence="1">Seedlings</tissue>
    </source>
</reference>
<dbReference type="GO" id="GO:0034196">
    <property type="term" value="P:acylglycerol transport"/>
    <property type="evidence" value="ECO:0007669"/>
    <property type="project" value="InterPro"/>
</dbReference>
<dbReference type="Proteomes" id="UP000235145">
    <property type="component" value="Unassembled WGS sequence"/>
</dbReference>
<dbReference type="GO" id="GO:0070300">
    <property type="term" value="F:phosphatidic acid binding"/>
    <property type="evidence" value="ECO:0007669"/>
    <property type="project" value="InterPro"/>
</dbReference>
<protein>
    <recommendedName>
        <fullName evidence="3">Protein TRIGALACTOSYLDIACYLGLYCEROL 4, chloroplastic</fullName>
    </recommendedName>
</protein>
<dbReference type="GO" id="GO:1990052">
    <property type="term" value="P:ER to chloroplast lipid transport"/>
    <property type="evidence" value="ECO:0000318"/>
    <property type="project" value="GO_Central"/>
</dbReference>
<dbReference type="InterPro" id="IPR044160">
    <property type="entry name" value="TGD4-like"/>
</dbReference>
<dbReference type="EMBL" id="NBSK02000007">
    <property type="protein sequence ID" value="KAJ0196957.1"/>
    <property type="molecule type" value="Genomic_DNA"/>
</dbReference>
<evidence type="ECO:0008006" key="3">
    <source>
        <dbReference type="Google" id="ProtNLM"/>
    </source>
</evidence>
<dbReference type="Pfam" id="PF12600">
    <property type="entry name" value="DUF3769"/>
    <property type="match status" value="1"/>
</dbReference>
<dbReference type="PANTHER" id="PTHR34954">
    <property type="entry name" value="EXPRESSED PROTEIN"/>
    <property type="match status" value="1"/>
</dbReference>
<sequence length="450" mass="50178">MANLRTSMDAAFYDLRIATPHTLHGSARSIPGEPAPLDGAPSSKLLRMQQLWFLGQGFPLGVIPAYAPPLYSSSQKESGSLSLQTIWSKQPAENWWVGLIGQIRPIKLISSVASEALQADLTLPSIKSVVKNFFDKSFYSIGLMSHLDVGPLTSVVVNVEKDGQRKNRHTKALIHHKAKFYNDININTFVFIVQLPDHDLTLEAAWPELFVDRNGKYWDMPESISLDCASLISESGLRYHFGIHRNGGAAKAALDSGEDPVPIPASLNPGICAKAAFSYEKSKDLWRELETKEDLKLVKRREGSFRNSAYDLRMKEPHAAISGIFGGNCEAWLTNNKRPFGVDLFGSICFAYQHGKFRKDYGDLTRVDARLDVPSVSSISPKLNLILQQQIAGPIVFRVNSRVSLGRGVHIEDVIYSLNYSLRLLESGKVVAWYSPKRKEGMVELRVFEF</sequence>
<name>A0A9R1UZ30_LACSA</name>
<dbReference type="InterPro" id="IPR022244">
    <property type="entry name" value="DUF3769"/>
</dbReference>
<dbReference type="AlphaFoldDB" id="A0A9R1UZ30"/>
<keyword evidence="2" id="KW-1185">Reference proteome</keyword>